<gene>
    <name evidence="2" type="ORF">MAA8898_02284</name>
</gene>
<dbReference type="CDD" id="cd07067">
    <property type="entry name" value="HP_PGM_like"/>
    <property type="match status" value="1"/>
</dbReference>
<dbReference type="SMART" id="SM00855">
    <property type="entry name" value="PGAM"/>
    <property type="match status" value="1"/>
</dbReference>
<feature type="chain" id="PRO_5012263431" description="Histidine phosphatase superfamily (Branch 1)" evidence="1">
    <location>
        <begin position="20"/>
        <end position="182"/>
    </location>
</feature>
<dbReference type="RefSeq" id="WP_245853368.1">
    <property type="nucleotide sequence ID" value="NZ_FXYF01000005.1"/>
</dbReference>
<feature type="signal peptide" evidence="1">
    <location>
        <begin position="1"/>
        <end position="19"/>
    </location>
</feature>
<dbReference type="AlphaFoldDB" id="A0A238KDI7"/>
<dbReference type="EMBL" id="FXYF01000005">
    <property type="protein sequence ID" value="SMX40880.1"/>
    <property type="molecule type" value="Genomic_DNA"/>
</dbReference>
<keyword evidence="1" id="KW-0732">Signal</keyword>
<name>A0A238KDI7_9RHOB</name>
<dbReference type="Pfam" id="PF00300">
    <property type="entry name" value="His_Phos_1"/>
    <property type="match status" value="1"/>
</dbReference>
<dbReference type="Proteomes" id="UP000207598">
    <property type="component" value="Unassembled WGS sequence"/>
</dbReference>
<evidence type="ECO:0008006" key="4">
    <source>
        <dbReference type="Google" id="ProtNLM"/>
    </source>
</evidence>
<proteinExistence type="predicted"/>
<dbReference type="InterPro" id="IPR013078">
    <property type="entry name" value="His_Pase_superF_clade-1"/>
</dbReference>
<protein>
    <recommendedName>
        <fullName evidence="4">Histidine phosphatase superfamily (Branch 1)</fullName>
    </recommendedName>
</protein>
<sequence>MIRALLLVLGLLWPGGIAAANDWEALGQPGAFVLMRHAQAPGTGDPAGFVLGDCATQRNLDDAGRAQARAIGAAFRAQGIVFDVVLTSQWCRCLETAELLDLGPVEVVPAFDSFFAEFSDREARTAEARMVLEARRDERLIVVTHQVNISALTGRGTRSGEALVVRRGGDGLEVLGSILIAP</sequence>
<dbReference type="Gene3D" id="3.40.50.1240">
    <property type="entry name" value="Phosphoglycerate mutase-like"/>
    <property type="match status" value="1"/>
</dbReference>
<dbReference type="SUPFAM" id="SSF53254">
    <property type="entry name" value="Phosphoglycerate mutase-like"/>
    <property type="match status" value="1"/>
</dbReference>
<evidence type="ECO:0000313" key="3">
    <source>
        <dbReference type="Proteomes" id="UP000207598"/>
    </source>
</evidence>
<accession>A0A238KDI7</accession>
<evidence type="ECO:0000313" key="2">
    <source>
        <dbReference type="EMBL" id="SMX40880.1"/>
    </source>
</evidence>
<reference evidence="2 3" key="1">
    <citation type="submission" date="2017-05" db="EMBL/GenBank/DDBJ databases">
        <authorList>
            <person name="Song R."/>
            <person name="Chenine A.L."/>
            <person name="Ruprecht R.M."/>
        </authorList>
    </citation>
    <scope>NUCLEOTIDE SEQUENCE [LARGE SCALE GENOMIC DNA]</scope>
    <source>
        <strain evidence="2 3">CECT 8898</strain>
    </source>
</reference>
<dbReference type="InterPro" id="IPR029033">
    <property type="entry name" value="His_PPase_superfam"/>
</dbReference>
<keyword evidence="3" id="KW-1185">Reference proteome</keyword>
<organism evidence="2 3">
    <name type="scientific">Maliponia aquimaris</name>
    <dbReference type="NCBI Taxonomy" id="1673631"/>
    <lineage>
        <taxon>Bacteria</taxon>
        <taxon>Pseudomonadati</taxon>
        <taxon>Pseudomonadota</taxon>
        <taxon>Alphaproteobacteria</taxon>
        <taxon>Rhodobacterales</taxon>
        <taxon>Paracoccaceae</taxon>
        <taxon>Maliponia</taxon>
    </lineage>
</organism>
<evidence type="ECO:0000256" key="1">
    <source>
        <dbReference type="SAM" id="SignalP"/>
    </source>
</evidence>